<protein>
    <submittedName>
        <fullName evidence="4">N-acetylglucosaminyldiphosphoundecaprenol N-acetyl-beta-D-mannosaminyltransferase</fullName>
    </submittedName>
</protein>
<evidence type="ECO:0000256" key="2">
    <source>
        <dbReference type="ARBA" id="ARBA00022679"/>
    </source>
</evidence>
<dbReference type="InterPro" id="IPR036513">
    <property type="entry name" value="STAS_dom_sf"/>
</dbReference>
<dbReference type="Gene3D" id="3.30.750.24">
    <property type="entry name" value="STAS domain"/>
    <property type="match status" value="1"/>
</dbReference>
<dbReference type="Pfam" id="PF13466">
    <property type="entry name" value="STAS_2"/>
    <property type="match status" value="1"/>
</dbReference>
<dbReference type="CDD" id="cd06533">
    <property type="entry name" value="Glyco_transf_WecG_TagA"/>
    <property type="match status" value="1"/>
</dbReference>
<dbReference type="InterPro" id="IPR002645">
    <property type="entry name" value="STAS_dom"/>
</dbReference>
<dbReference type="PROSITE" id="PS50801">
    <property type="entry name" value="STAS"/>
    <property type="match status" value="1"/>
</dbReference>
<dbReference type="NCBIfam" id="TIGR00696">
    <property type="entry name" value="wecG_tagA_cpsF"/>
    <property type="match status" value="1"/>
</dbReference>
<dbReference type="GO" id="GO:0016758">
    <property type="term" value="F:hexosyltransferase activity"/>
    <property type="evidence" value="ECO:0007669"/>
    <property type="project" value="TreeGrafter"/>
</dbReference>
<sequence length="407" mass="43790">MTASVSSRDVQVGRDFPAKGDVRALPRDDFDRPVWCVFGMPVDLIDLGAAAAAVEAAMRDRRRLAFITPNVHWLVRFLRDPEARRQTIDADMSFIDGAPLAALARLLGARVPGRVAGSDLFEALRARPGLSGRRRRIFFFGGEEGAAAKAAAALALDRGGLEPAGWLNPGFGDVESMSGETTIETVNQAEADMVVVSVSAAKGQAWIARNQHRLNAPVVANLGAVVNFTAGTVRRAPESWRRFGFEWLWRIREEPALWRRYATDGATLLAFAARRLPGQLLAMRAARRSGARADAMVIREPGATVVRLSGDLLAPDLAVVRRAFREAAASDAPAVRLDFAAVGRFDGAFMGLVLMLEKHARRRGARLETAFLSRAARAVFRSNAMNYPCSAGRSAGGGATAEAAVSA</sequence>
<proteinExistence type="predicted"/>
<evidence type="ECO:0000256" key="1">
    <source>
        <dbReference type="ARBA" id="ARBA00022676"/>
    </source>
</evidence>
<dbReference type="InterPro" id="IPR058548">
    <property type="entry name" value="MlaB-like_STAS"/>
</dbReference>
<gene>
    <name evidence="4" type="ORF">SAMN06297382_0315</name>
</gene>
<dbReference type="CDD" id="cd07043">
    <property type="entry name" value="STAS_anti-anti-sigma_factors"/>
    <property type="match status" value="1"/>
</dbReference>
<feature type="domain" description="STAS" evidence="3">
    <location>
        <begin position="293"/>
        <end position="367"/>
    </location>
</feature>
<evidence type="ECO:0000313" key="4">
    <source>
        <dbReference type="EMBL" id="SNT67822.1"/>
    </source>
</evidence>
<evidence type="ECO:0000259" key="3">
    <source>
        <dbReference type="PROSITE" id="PS50801"/>
    </source>
</evidence>
<keyword evidence="2 4" id="KW-0808">Transferase</keyword>
<organism evidence="4 5">
    <name type="scientific">Amphiplicatus metriothermophilus</name>
    <dbReference type="NCBI Taxonomy" id="1519374"/>
    <lineage>
        <taxon>Bacteria</taxon>
        <taxon>Pseudomonadati</taxon>
        <taxon>Pseudomonadota</taxon>
        <taxon>Alphaproteobacteria</taxon>
        <taxon>Parvularculales</taxon>
        <taxon>Parvularculaceae</taxon>
        <taxon>Amphiplicatus</taxon>
    </lineage>
</organism>
<name>A0A239PJ41_9PROT</name>
<dbReference type="InterPro" id="IPR004629">
    <property type="entry name" value="WecG_TagA_CpsF"/>
</dbReference>
<dbReference type="Pfam" id="PF03808">
    <property type="entry name" value="Glyco_tran_WecG"/>
    <property type="match status" value="1"/>
</dbReference>
<keyword evidence="5" id="KW-1185">Reference proteome</keyword>
<dbReference type="EMBL" id="FZQA01000001">
    <property type="protein sequence ID" value="SNT67822.1"/>
    <property type="molecule type" value="Genomic_DNA"/>
</dbReference>
<reference evidence="4 5" key="1">
    <citation type="submission" date="2017-07" db="EMBL/GenBank/DDBJ databases">
        <authorList>
            <person name="Sun Z.S."/>
            <person name="Albrecht U."/>
            <person name="Echele G."/>
            <person name="Lee C.C."/>
        </authorList>
    </citation>
    <scope>NUCLEOTIDE SEQUENCE [LARGE SCALE GENOMIC DNA]</scope>
    <source>
        <strain evidence="4 5">CGMCC 1.12710</strain>
    </source>
</reference>
<dbReference type="Proteomes" id="UP000198346">
    <property type="component" value="Unassembled WGS sequence"/>
</dbReference>
<dbReference type="AlphaFoldDB" id="A0A239PJ41"/>
<dbReference type="RefSeq" id="WP_089410831.1">
    <property type="nucleotide sequence ID" value="NZ_FZQA01000001.1"/>
</dbReference>
<accession>A0A239PJ41</accession>
<evidence type="ECO:0000313" key="5">
    <source>
        <dbReference type="Proteomes" id="UP000198346"/>
    </source>
</evidence>
<keyword evidence="1" id="KW-0328">Glycosyltransferase</keyword>
<dbReference type="SUPFAM" id="SSF52091">
    <property type="entry name" value="SpoIIaa-like"/>
    <property type="match status" value="1"/>
</dbReference>
<dbReference type="PANTHER" id="PTHR34136:SF1">
    <property type="entry name" value="UDP-N-ACETYL-D-MANNOSAMINURONIC ACID TRANSFERASE"/>
    <property type="match status" value="1"/>
</dbReference>
<dbReference type="OrthoDB" id="9771846at2"/>
<dbReference type="PANTHER" id="PTHR34136">
    <property type="match status" value="1"/>
</dbReference>